<evidence type="ECO:0000256" key="5">
    <source>
        <dbReference type="PROSITE-ProRule" id="PRU01240"/>
    </source>
</evidence>
<gene>
    <name evidence="9" type="ORF">ENG47_06465</name>
</gene>
<dbReference type="PROSITE" id="PS51892">
    <property type="entry name" value="SUBTILASE"/>
    <property type="match status" value="1"/>
</dbReference>
<dbReference type="InterPro" id="IPR011635">
    <property type="entry name" value="CARDB"/>
</dbReference>
<comment type="similarity">
    <text evidence="1 5">Belongs to the peptidase S8 family.</text>
</comment>
<sequence>DGSSSISYPAAYDECIAVGAVRYDKTRVYYSNYGTGIELMAPGGDTSVDQNGDGYVDGILQQTFTTEGDPTSFSYYFWQGTSMATPHVTGIIALMLSHGATRIENIRTILHSTAEDLGSPGYDTEYGYGLVDAAAALSSVYSPDLIITNITSTPNPSLSGQQVQVTVEFKNQGNADAGEFRIDLYKDRDTKPTKGETGDTTSLISSLTKGATGSTTFTYTYNSSGTKKIWAQIDTNDYVTESDEDNNIYGPYDQEVTLPPSQNLTLTEVYIYPNPTDDIANIHFKLGKDADVTIRIYTISGELVKTLVDNKSYPAGSCTEVWQLNNSKGERVARGVYILLIRATSSSKTLIKTAKIAVIR</sequence>
<evidence type="ECO:0000259" key="6">
    <source>
        <dbReference type="Pfam" id="PF00082"/>
    </source>
</evidence>
<dbReference type="InterPro" id="IPR036852">
    <property type="entry name" value="Peptidase_S8/S53_dom_sf"/>
</dbReference>
<dbReference type="PANTHER" id="PTHR43806">
    <property type="entry name" value="PEPTIDASE S8"/>
    <property type="match status" value="1"/>
</dbReference>
<evidence type="ECO:0000256" key="1">
    <source>
        <dbReference type="ARBA" id="ARBA00011073"/>
    </source>
</evidence>
<feature type="domain" description="Peptidase S8/S53" evidence="6">
    <location>
        <begin position="3"/>
        <end position="129"/>
    </location>
</feature>
<organism evidence="9">
    <name type="scientific">Aerophobetes bacterium</name>
    <dbReference type="NCBI Taxonomy" id="2030807"/>
    <lineage>
        <taxon>Bacteria</taxon>
        <taxon>Candidatus Aerophobota</taxon>
    </lineage>
</organism>
<reference evidence="9" key="1">
    <citation type="journal article" date="2020" name="mSystems">
        <title>Genome- and Community-Level Interaction Insights into Carbon Utilization and Element Cycling Functions of Hydrothermarchaeota in Hydrothermal Sediment.</title>
        <authorList>
            <person name="Zhou Z."/>
            <person name="Liu Y."/>
            <person name="Xu W."/>
            <person name="Pan J."/>
            <person name="Luo Z.H."/>
            <person name="Li M."/>
        </authorList>
    </citation>
    <scope>NUCLEOTIDE SEQUENCE [LARGE SCALE GENOMIC DNA]</scope>
    <source>
        <strain evidence="9">HyVt-219</strain>
    </source>
</reference>
<dbReference type="Pfam" id="PF18962">
    <property type="entry name" value="Por_Secre_tail"/>
    <property type="match status" value="1"/>
</dbReference>
<dbReference type="InterPro" id="IPR026444">
    <property type="entry name" value="Secre_tail"/>
</dbReference>
<dbReference type="GO" id="GO:0004252">
    <property type="term" value="F:serine-type endopeptidase activity"/>
    <property type="evidence" value="ECO:0007669"/>
    <property type="project" value="InterPro"/>
</dbReference>
<evidence type="ECO:0000313" key="9">
    <source>
        <dbReference type="EMBL" id="HDN85378.1"/>
    </source>
</evidence>
<feature type="domain" description="CARDB" evidence="7">
    <location>
        <begin position="142"/>
        <end position="249"/>
    </location>
</feature>
<dbReference type="PROSITE" id="PS00138">
    <property type="entry name" value="SUBTILASE_SER"/>
    <property type="match status" value="1"/>
</dbReference>
<dbReference type="Gene3D" id="2.60.40.4070">
    <property type="match status" value="1"/>
</dbReference>
<protein>
    <submittedName>
        <fullName evidence="9">T9SS type A sorting domain-containing protein</fullName>
    </submittedName>
</protein>
<evidence type="ECO:0000259" key="7">
    <source>
        <dbReference type="Pfam" id="PF07705"/>
    </source>
</evidence>
<comment type="caution">
    <text evidence="5">Lacks conserved residue(s) required for the propagation of feature annotation.</text>
</comment>
<evidence type="ECO:0000256" key="4">
    <source>
        <dbReference type="ARBA" id="ARBA00022825"/>
    </source>
</evidence>
<dbReference type="Gene3D" id="3.40.50.200">
    <property type="entry name" value="Peptidase S8/S53 domain"/>
    <property type="match status" value="1"/>
</dbReference>
<name>A0A7V0N1B5_UNCAE</name>
<evidence type="ECO:0000259" key="8">
    <source>
        <dbReference type="Pfam" id="PF18962"/>
    </source>
</evidence>
<evidence type="ECO:0000256" key="3">
    <source>
        <dbReference type="ARBA" id="ARBA00022801"/>
    </source>
</evidence>
<evidence type="ECO:0000256" key="2">
    <source>
        <dbReference type="ARBA" id="ARBA00022670"/>
    </source>
</evidence>
<dbReference type="Pfam" id="PF00082">
    <property type="entry name" value="Peptidase_S8"/>
    <property type="match status" value="1"/>
</dbReference>
<dbReference type="InterPro" id="IPR013783">
    <property type="entry name" value="Ig-like_fold"/>
</dbReference>
<dbReference type="Proteomes" id="UP000885660">
    <property type="component" value="Unassembled WGS sequence"/>
</dbReference>
<accession>A0A7V0N1B5</accession>
<feature type="domain" description="Secretion system C-terminal sorting" evidence="8">
    <location>
        <begin position="271"/>
        <end position="349"/>
    </location>
</feature>
<dbReference type="EMBL" id="DRBC01000390">
    <property type="protein sequence ID" value="HDN85378.1"/>
    <property type="molecule type" value="Genomic_DNA"/>
</dbReference>
<dbReference type="GO" id="GO:0006508">
    <property type="term" value="P:proteolysis"/>
    <property type="evidence" value="ECO:0007669"/>
    <property type="project" value="UniProtKB-KW"/>
</dbReference>
<dbReference type="InterPro" id="IPR050131">
    <property type="entry name" value="Peptidase_S8_subtilisin-like"/>
</dbReference>
<dbReference type="AlphaFoldDB" id="A0A7V0N1B5"/>
<proteinExistence type="inferred from homology"/>
<keyword evidence="4" id="KW-0720">Serine protease</keyword>
<dbReference type="Gene3D" id="2.60.40.10">
    <property type="entry name" value="Immunoglobulins"/>
    <property type="match status" value="1"/>
</dbReference>
<dbReference type="InterPro" id="IPR000209">
    <property type="entry name" value="Peptidase_S8/S53_dom"/>
</dbReference>
<comment type="caution">
    <text evidence="9">The sequence shown here is derived from an EMBL/GenBank/DDBJ whole genome shotgun (WGS) entry which is preliminary data.</text>
</comment>
<feature type="non-terminal residue" evidence="9">
    <location>
        <position position="1"/>
    </location>
</feature>
<dbReference type="SUPFAM" id="SSF52743">
    <property type="entry name" value="Subtilisin-like"/>
    <property type="match status" value="1"/>
</dbReference>
<keyword evidence="2" id="KW-0645">Protease</keyword>
<dbReference type="NCBIfam" id="TIGR04183">
    <property type="entry name" value="Por_Secre_tail"/>
    <property type="match status" value="1"/>
</dbReference>
<dbReference type="PANTHER" id="PTHR43806:SF11">
    <property type="entry name" value="CEREVISIN-RELATED"/>
    <property type="match status" value="1"/>
</dbReference>
<dbReference type="Pfam" id="PF07705">
    <property type="entry name" value="CARDB"/>
    <property type="match status" value="1"/>
</dbReference>
<dbReference type="InterPro" id="IPR023828">
    <property type="entry name" value="Peptidase_S8_Ser-AS"/>
</dbReference>
<keyword evidence="3" id="KW-0378">Hydrolase</keyword>